<accession>A0A445DFC2</accession>
<proteinExistence type="predicted"/>
<comment type="caution">
    <text evidence="1">The sequence shown here is derived from an EMBL/GenBank/DDBJ whole genome shotgun (WGS) entry which is preliminary data.</text>
</comment>
<dbReference type="EMBL" id="SDMP01000004">
    <property type="protein sequence ID" value="RYR61879.1"/>
    <property type="molecule type" value="Genomic_DNA"/>
</dbReference>
<protein>
    <submittedName>
        <fullName evidence="1">Uncharacterized protein</fullName>
    </submittedName>
</protein>
<dbReference type="PANTHER" id="PTHR34966">
    <property type="entry name" value="OSJNBA0043L24.15 PROTEIN"/>
    <property type="match status" value="1"/>
</dbReference>
<keyword evidence="2" id="KW-1185">Reference proteome</keyword>
<evidence type="ECO:0000313" key="2">
    <source>
        <dbReference type="Proteomes" id="UP000289738"/>
    </source>
</evidence>
<sequence length="107" mass="12586">MFGSVFKTLLYKTRRQLHNLFLDSSFLLSPSPAPIHLRIKFEADRQKWPVGILCTELFHTFPAFQRFAVRTSKQIENISKQAVQKRQELAEQIKDISKNMEDSFKSR</sequence>
<reference evidence="1 2" key="1">
    <citation type="submission" date="2019-01" db="EMBL/GenBank/DDBJ databases">
        <title>Sequencing of cultivated peanut Arachis hypogaea provides insights into genome evolution and oil improvement.</title>
        <authorList>
            <person name="Chen X."/>
        </authorList>
    </citation>
    <scope>NUCLEOTIDE SEQUENCE [LARGE SCALE GENOMIC DNA]</scope>
    <source>
        <strain evidence="2">cv. Fuhuasheng</strain>
        <tissue evidence="1">Leaves</tissue>
    </source>
</reference>
<gene>
    <name evidence="1" type="ORF">Ahy_A04g019122</name>
</gene>
<evidence type="ECO:0000313" key="1">
    <source>
        <dbReference type="EMBL" id="RYR61879.1"/>
    </source>
</evidence>
<dbReference type="PANTHER" id="PTHR34966:SF1">
    <property type="entry name" value="OS04G0508100 PROTEIN"/>
    <property type="match status" value="1"/>
</dbReference>
<organism evidence="1 2">
    <name type="scientific">Arachis hypogaea</name>
    <name type="common">Peanut</name>
    <dbReference type="NCBI Taxonomy" id="3818"/>
    <lineage>
        <taxon>Eukaryota</taxon>
        <taxon>Viridiplantae</taxon>
        <taxon>Streptophyta</taxon>
        <taxon>Embryophyta</taxon>
        <taxon>Tracheophyta</taxon>
        <taxon>Spermatophyta</taxon>
        <taxon>Magnoliopsida</taxon>
        <taxon>eudicotyledons</taxon>
        <taxon>Gunneridae</taxon>
        <taxon>Pentapetalae</taxon>
        <taxon>rosids</taxon>
        <taxon>fabids</taxon>
        <taxon>Fabales</taxon>
        <taxon>Fabaceae</taxon>
        <taxon>Papilionoideae</taxon>
        <taxon>50 kb inversion clade</taxon>
        <taxon>dalbergioids sensu lato</taxon>
        <taxon>Dalbergieae</taxon>
        <taxon>Pterocarpus clade</taxon>
        <taxon>Arachis</taxon>
    </lineage>
</organism>
<dbReference type="Proteomes" id="UP000289738">
    <property type="component" value="Chromosome A04"/>
</dbReference>
<dbReference type="AlphaFoldDB" id="A0A445DFC2"/>
<name>A0A445DFC2_ARAHY</name>